<dbReference type="Pfam" id="PF03372">
    <property type="entry name" value="Exo_endo_phos"/>
    <property type="match status" value="1"/>
</dbReference>
<gene>
    <name evidence="3" type="ORF">H8S64_00470</name>
</gene>
<keyword evidence="4" id="KW-1185">Reference proteome</keyword>
<keyword evidence="1" id="KW-1133">Transmembrane helix</keyword>
<dbReference type="PANTHER" id="PTHR14859">
    <property type="entry name" value="CALCOFLUOR WHITE HYPERSENSITIVE PROTEIN PRECURSOR"/>
    <property type="match status" value="1"/>
</dbReference>
<dbReference type="SUPFAM" id="SSF56219">
    <property type="entry name" value="DNase I-like"/>
    <property type="match status" value="1"/>
</dbReference>
<keyword evidence="3" id="KW-0378">Hydrolase</keyword>
<dbReference type="InterPro" id="IPR051916">
    <property type="entry name" value="GPI-anchor_lipid_remodeler"/>
</dbReference>
<dbReference type="Proteomes" id="UP000646484">
    <property type="component" value="Unassembled WGS sequence"/>
</dbReference>
<dbReference type="InterPro" id="IPR036691">
    <property type="entry name" value="Endo/exonu/phosph_ase_sf"/>
</dbReference>
<feature type="transmembrane region" description="Helical" evidence="1">
    <location>
        <begin position="59"/>
        <end position="78"/>
    </location>
</feature>
<feature type="domain" description="Endonuclease/exonuclease/phosphatase" evidence="2">
    <location>
        <begin position="94"/>
        <end position="327"/>
    </location>
</feature>
<dbReference type="EMBL" id="JACOOH010000001">
    <property type="protein sequence ID" value="MBC5619565.1"/>
    <property type="molecule type" value="Genomic_DNA"/>
</dbReference>
<keyword evidence="1" id="KW-0472">Membrane</keyword>
<keyword evidence="1" id="KW-0812">Transmembrane</keyword>
<proteinExistence type="predicted"/>
<feature type="transmembrane region" description="Helical" evidence="1">
    <location>
        <begin position="35"/>
        <end position="52"/>
    </location>
</feature>
<dbReference type="InterPro" id="IPR005135">
    <property type="entry name" value="Endo/exonuclease/phosphatase"/>
</dbReference>
<evidence type="ECO:0000256" key="1">
    <source>
        <dbReference type="SAM" id="Phobius"/>
    </source>
</evidence>
<dbReference type="PANTHER" id="PTHR14859:SF15">
    <property type="entry name" value="ENDONUCLEASE_EXONUCLEASE_PHOSPHATASE DOMAIN-CONTAINING PROTEIN"/>
    <property type="match status" value="1"/>
</dbReference>
<keyword evidence="3" id="KW-0255">Endonuclease</keyword>
<evidence type="ECO:0000313" key="4">
    <source>
        <dbReference type="Proteomes" id="UP000646484"/>
    </source>
</evidence>
<dbReference type="RefSeq" id="WP_099290909.1">
    <property type="nucleotide sequence ID" value="NZ_JACOOH010000001.1"/>
</dbReference>
<organism evidence="3 4">
    <name type="scientific">Butyricimonas hominis</name>
    <dbReference type="NCBI Taxonomy" id="2763032"/>
    <lineage>
        <taxon>Bacteria</taxon>
        <taxon>Pseudomonadati</taxon>
        <taxon>Bacteroidota</taxon>
        <taxon>Bacteroidia</taxon>
        <taxon>Bacteroidales</taxon>
        <taxon>Odoribacteraceae</taxon>
        <taxon>Butyricimonas</taxon>
    </lineage>
</organism>
<dbReference type="Gene3D" id="3.60.10.10">
    <property type="entry name" value="Endonuclease/exonuclease/phosphatase"/>
    <property type="match status" value="1"/>
</dbReference>
<keyword evidence="3" id="KW-0540">Nuclease</keyword>
<evidence type="ECO:0000313" key="3">
    <source>
        <dbReference type="EMBL" id="MBC5619565.1"/>
    </source>
</evidence>
<reference evidence="3 4" key="1">
    <citation type="submission" date="2020-08" db="EMBL/GenBank/DDBJ databases">
        <title>Genome public.</title>
        <authorList>
            <person name="Liu C."/>
            <person name="Sun Q."/>
        </authorList>
    </citation>
    <scope>NUCLEOTIDE SEQUENCE [LARGE SCALE GENOMIC DNA]</scope>
    <source>
        <strain evidence="3 4">NSJ-56</strain>
    </source>
</reference>
<sequence>MRIITIAAMIGLLGSYTSPYVNPNTFYPSSLLGLAYHYLLIANIILFLYWLFRWKKIAILSFLVIASGYPFITTYYALNPKVAPDAPHDLSILTYNIRQMNANNWMQEKDAPKKIMDYINNSDADIVCIQEFPNRDASFQKFPEYKYRYRNKDVALISRYPIIHKGVIKFPPGNAAACIYADIDVKGDTVRVYAIHLESYRLGNKEEQIYKNLTSGNTENATQGVKKISSRLVHANRNRANQAVEIKAHMQQSPYPVIICGDFNDTPLSYAYHTLSTGMTDSFNEKGRGLGNTYIGEFPSFRIDHILHTPSFKTVSYTRDTVRYSDHYPVKTKLKYAPSHR</sequence>
<dbReference type="GO" id="GO:0004519">
    <property type="term" value="F:endonuclease activity"/>
    <property type="evidence" value="ECO:0007669"/>
    <property type="project" value="UniProtKB-KW"/>
</dbReference>
<dbReference type="CDD" id="cd09084">
    <property type="entry name" value="EEP-2"/>
    <property type="match status" value="1"/>
</dbReference>
<accession>A0ABR7CV77</accession>
<protein>
    <submittedName>
        <fullName evidence="3">Endonuclease/exonuclease/phosphatase family protein</fullName>
    </submittedName>
</protein>
<name>A0ABR7CV77_9BACT</name>
<evidence type="ECO:0000259" key="2">
    <source>
        <dbReference type="Pfam" id="PF03372"/>
    </source>
</evidence>
<comment type="caution">
    <text evidence="3">The sequence shown here is derived from an EMBL/GenBank/DDBJ whole genome shotgun (WGS) entry which is preliminary data.</text>
</comment>